<organism evidence="1 2">
    <name type="scientific">Ilyodon furcidens</name>
    <name type="common">goldbreast splitfin</name>
    <dbReference type="NCBI Taxonomy" id="33524"/>
    <lineage>
        <taxon>Eukaryota</taxon>
        <taxon>Metazoa</taxon>
        <taxon>Chordata</taxon>
        <taxon>Craniata</taxon>
        <taxon>Vertebrata</taxon>
        <taxon>Euteleostomi</taxon>
        <taxon>Actinopterygii</taxon>
        <taxon>Neopterygii</taxon>
        <taxon>Teleostei</taxon>
        <taxon>Neoteleostei</taxon>
        <taxon>Acanthomorphata</taxon>
        <taxon>Ovalentaria</taxon>
        <taxon>Atherinomorphae</taxon>
        <taxon>Cyprinodontiformes</taxon>
        <taxon>Goodeidae</taxon>
        <taxon>Ilyodon</taxon>
    </lineage>
</organism>
<dbReference type="EMBL" id="JAHRIQ010069685">
    <property type="protein sequence ID" value="MEQ2243079.1"/>
    <property type="molecule type" value="Genomic_DNA"/>
</dbReference>
<dbReference type="Proteomes" id="UP001482620">
    <property type="component" value="Unassembled WGS sequence"/>
</dbReference>
<sequence>MHLYIMPSMTSPQTEVMCAVTITAKTVLLSVCLCAPATFISVKWSSIYQQIIITVSRAFSTDKGLPALALFDNSMQLKGIKSHTTIGRCTTHWRMLSKAQRGVSRKKKVIFFSLVFTMMNWDILKTLYILHGQFQISRGLSDDISEQTSRRLRNTPEM</sequence>
<evidence type="ECO:0000313" key="2">
    <source>
        <dbReference type="Proteomes" id="UP001482620"/>
    </source>
</evidence>
<accession>A0ABV0UCZ4</accession>
<comment type="caution">
    <text evidence="1">The sequence shown here is derived from an EMBL/GenBank/DDBJ whole genome shotgun (WGS) entry which is preliminary data.</text>
</comment>
<protein>
    <submittedName>
        <fullName evidence="1">Uncharacterized protein</fullName>
    </submittedName>
</protein>
<reference evidence="1 2" key="1">
    <citation type="submission" date="2021-06" db="EMBL/GenBank/DDBJ databases">
        <authorList>
            <person name="Palmer J.M."/>
        </authorList>
    </citation>
    <scope>NUCLEOTIDE SEQUENCE [LARGE SCALE GENOMIC DNA]</scope>
    <source>
        <strain evidence="2">if_2019</strain>
        <tissue evidence="1">Muscle</tissue>
    </source>
</reference>
<proteinExistence type="predicted"/>
<keyword evidence="2" id="KW-1185">Reference proteome</keyword>
<gene>
    <name evidence="1" type="ORF">ILYODFUR_003358</name>
</gene>
<name>A0ABV0UCZ4_9TELE</name>
<evidence type="ECO:0000313" key="1">
    <source>
        <dbReference type="EMBL" id="MEQ2243079.1"/>
    </source>
</evidence>